<sequence length="349" mass="36446">MPQLDAIDLARQEKSASVEEIPAQMKPVPMRHERKSSFRNSVAGRTAVGAVAAAIILGAAIYSYTPKQMSNADEQLGSQSLTQEPVTASNPQTESSSKMMKQDPKLFQKEPTSTDSTDSTDPSDPDQNGVEDKTATASESTHNKGSKKSSTDLTNPPANAADVTSPVKTEKVTPKEANGAGSKGSNTPTDPSSQANTKTTQPPAANKEGNGANNSTKSDLGVAEISNDDKAVSTNTAEPDPSANPSASGNGLESDATSGMYTMRATGVLQPLNSPDGKYTAVVEDKKLVIYSIGKDVTQNKAVRSFDLTGSWVSGVWSADSTVFTYQTADANGAPTSQTYQVNAATSDK</sequence>
<comment type="caution">
    <text evidence="3">The sequence shown here is derived from an EMBL/GenBank/DDBJ whole genome shotgun (WGS) entry which is preliminary data.</text>
</comment>
<keyword evidence="2" id="KW-1133">Transmembrane helix</keyword>
<dbReference type="AlphaFoldDB" id="W7YX63"/>
<feature type="compositionally biased region" description="Polar residues" evidence="1">
    <location>
        <begin position="183"/>
        <end position="203"/>
    </location>
</feature>
<evidence type="ECO:0000256" key="1">
    <source>
        <dbReference type="SAM" id="MobiDB-lite"/>
    </source>
</evidence>
<evidence type="ECO:0000313" key="4">
    <source>
        <dbReference type="Proteomes" id="UP000019364"/>
    </source>
</evidence>
<keyword evidence="2" id="KW-0472">Membrane</keyword>
<feature type="transmembrane region" description="Helical" evidence="2">
    <location>
        <begin position="42"/>
        <end position="64"/>
    </location>
</feature>
<evidence type="ECO:0000313" key="3">
    <source>
        <dbReference type="EMBL" id="GAF06989.1"/>
    </source>
</evidence>
<evidence type="ECO:0000256" key="2">
    <source>
        <dbReference type="SAM" id="Phobius"/>
    </source>
</evidence>
<protein>
    <submittedName>
        <fullName evidence="3">Uncharacterized protein</fullName>
    </submittedName>
</protein>
<proteinExistence type="predicted"/>
<name>W7YX63_9BACL</name>
<keyword evidence="4" id="KW-1185">Reference proteome</keyword>
<accession>W7YX63</accession>
<feature type="region of interest" description="Disordered" evidence="1">
    <location>
        <begin position="71"/>
        <end position="259"/>
    </location>
</feature>
<reference evidence="3 4" key="1">
    <citation type="journal article" date="2014" name="Genome Announc.">
        <title>Draft Genome Sequence of Paenibacillus pini JCM 16418T, Isolated from the Rhizosphere of Pine Tree.</title>
        <authorList>
            <person name="Yuki M."/>
            <person name="Oshima K."/>
            <person name="Suda W."/>
            <person name="Oshida Y."/>
            <person name="Kitamura K."/>
            <person name="Iida Y."/>
            <person name="Hattori M."/>
            <person name="Ohkuma M."/>
        </authorList>
    </citation>
    <scope>NUCLEOTIDE SEQUENCE [LARGE SCALE GENOMIC DNA]</scope>
    <source>
        <strain evidence="3 4">JCM 16418</strain>
    </source>
</reference>
<keyword evidence="2" id="KW-0812">Transmembrane</keyword>
<organism evidence="3 4">
    <name type="scientific">Paenibacillus pini JCM 16418</name>
    <dbReference type="NCBI Taxonomy" id="1236976"/>
    <lineage>
        <taxon>Bacteria</taxon>
        <taxon>Bacillati</taxon>
        <taxon>Bacillota</taxon>
        <taxon>Bacilli</taxon>
        <taxon>Bacillales</taxon>
        <taxon>Paenibacillaceae</taxon>
        <taxon>Paenibacillus</taxon>
    </lineage>
</organism>
<feature type="compositionally biased region" description="Polar residues" evidence="1">
    <location>
        <begin position="71"/>
        <end position="99"/>
    </location>
</feature>
<feature type="compositionally biased region" description="Basic and acidic residues" evidence="1">
    <location>
        <begin position="8"/>
        <end position="17"/>
    </location>
</feature>
<dbReference type="EMBL" id="BAVZ01000002">
    <property type="protein sequence ID" value="GAF06989.1"/>
    <property type="molecule type" value="Genomic_DNA"/>
</dbReference>
<feature type="compositionally biased region" description="Polar residues" evidence="1">
    <location>
        <begin position="232"/>
        <end position="259"/>
    </location>
</feature>
<dbReference type="Proteomes" id="UP000019364">
    <property type="component" value="Unassembled WGS sequence"/>
</dbReference>
<gene>
    <name evidence="3" type="ORF">JCM16418_975</name>
</gene>
<dbReference type="STRING" id="1236976.JCM16418_975"/>
<feature type="compositionally biased region" description="Low complexity" evidence="1">
    <location>
        <begin position="111"/>
        <end position="126"/>
    </location>
</feature>
<feature type="region of interest" description="Disordered" evidence="1">
    <location>
        <begin position="1"/>
        <end position="37"/>
    </location>
</feature>